<dbReference type="InterPro" id="IPR006626">
    <property type="entry name" value="PbH1"/>
</dbReference>
<keyword evidence="4" id="KW-0732">Signal</keyword>
<feature type="compositionally biased region" description="Basic and acidic residues" evidence="2">
    <location>
        <begin position="675"/>
        <end position="700"/>
    </location>
</feature>
<comment type="caution">
    <text evidence="6">The sequence shown here is derived from an EMBL/GenBank/DDBJ whole genome shotgun (WGS) entry which is preliminary data.</text>
</comment>
<protein>
    <submittedName>
        <fullName evidence="6">Immunoglobulin-like domain-containing protein</fullName>
    </submittedName>
</protein>
<evidence type="ECO:0000256" key="2">
    <source>
        <dbReference type="SAM" id="MobiDB-lite"/>
    </source>
</evidence>
<proteinExistence type="predicted"/>
<evidence type="ECO:0000259" key="5">
    <source>
        <dbReference type="Pfam" id="PF16403"/>
    </source>
</evidence>
<dbReference type="PANTHER" id="PTHR11319:SF35">
    <property type="entry name" value="OUTER MEMBRANE PROTEIN PMPC-RELATED"/>
    <property type="match status" value="1"/>
</dbReference>
<evidence type="ECO:0000313" key="7">
    <source>
        <dbReference type="Proteomes" id="UP001565219"/>
    </source>
</evidence>
<keyword evidence="3" id="KW-1133">Transmembrane helix</keyword>
<accession>A0ABV4DKF7</accession>
<comment type="subcellular location">
    <subcellularLocation>
        <location evidence="1">Cell envelope</location>
    </subcellularLocation>
</comment>
<sequence>MKRIKLLTFLLAFTILLTTMLPTVVFAQGNDSGTSFEVGDSVELKEAFKKIENTEGTYTISLKEDITVEGESYSVSLKKGREVTLLGNGHTIYFKNKYGSLQTNGGTLNLGNESANKLTLDATGTNRREAVIEIFGGTVNMYDHVTIKGNDNAQKSTMGGGVNVESASFAEYGDSTFNMYGGVITECKNQRGTGGGVSVVGVDDANGLKATFNMYGGSITGNEAITPYTGSNMYGGGGVAVLKTTATFNMYDGLIEGNKAVHCGGGIYSCLGAVNIEGGAIRNNTCDSVIGTTYGSGGGIYSYYGTTTIKNAVIEGNYALYGGGIYAYAINYSTKYPGKITISKSNIQNNIASRGGGVYASYSKDVRLSDSTINSNEAHNGGGILASKSTITFENSEVSGNKAYTGSGGGLYVSSASTVSTDSKGNIICNNTAGGYAADVYLKKDSIITLPNAKDMDKEYLADNQNFRIDGWYWDAADSRYTPSEDGETADTDNTTSGLALVASYRVPGMLVVTYELQEGEWTETRDIYSEQDGKYIENVPLREKANEPSAPEKEGYVFGGWYTDSNYSDESEYDFSAPVTRHITLYAKWLKKMEPLNAVPAIMAEDKTLTVGDTFDPLKDVTASDTEDGDLTAKIEVLRSNVDTSKAGTYQVTYKVMDSMGASATKTITVTVKAKDTQKPTTDDNEKPSATDTDKKPISTDKQTTSNSPKTGDSTNMTTWLALMFVSLGLLAGIFTVRKLRKSR</sequence>
<dbReference type="PANTHER" id="PTHR11319">
    <property type="entry name" value="G PROTEIN-COUPLED RECEPTOR-RELATED"/>
    <property type="match status" value="1"/>
</dbReference>
<dbReference type="InterPro" id="IPR011050">
    <property type="entry name" value="Pectin_lyase_fold/virulence"/>
</dbReference>
<dbReference type="Gene3D" id="2.60.40.4270">
    <property type="entry name" value="Listeria-Bacteroides repeat domain"/>
    <property type="match status" value="1"/>
</dbReference>
<dbReference type="InterPro" id="IPR013783">
    <property type="entry name" value="Ig-like_fold"/>
</dbReference>
<feature type="region of interest" description="Disordered" evidence="2">
    <location>
        <begin position="675"/>
        <end position="714"/>
    </location>
</feature>
<gene>
    <name evidence="6" type="ORF">AALG99_12190</name>
</gene>
<evidence type="ECO:0000256" key="4">
    <source>
        <dbReference type="SAM" id="SignalP"/>
    </source>
</evidence>
<dbReference type="InterPro" id="IPR032179">
    <property type="entry name" value="Cry22Aa_Ig-like"/>
</dbReference>
<dbReference type="NCBIfam" id="TIGR02543">
    <property type="entry name" value="List_Bact_rpt"/>
    <property type="match status" value="1"/>
</dbReference>
<dbReference type="Proteomes" id="UP001565219">
    <property type="component" value="Unassembled WGS sequence"/>
</dbReference>
<feature type="domain" description="Pesticidal crystal protein Cry22Aa Ig-like" evidence="5">
    <location>
        <begin position="606"/>
        <end position="673"/>
    </location>
</feature>
<keyword evidence="3" id="KW-0812">Transmembrane</keyword>
<dbReference type="InterPro" id="IPR042229">
    <property type="entry name" value="Listeria/Bacterioides_rpt_sf"/>
</dbReference>
<dbReference type="Pfam" id="PF09479">
    <property type="entry name" value="Flg_new"/>
    <property type="match status" value="1"/>
</dbReference>
<evidence type="ECO:0000256" key="1">
    <source>
        <dbReference type="ARBA" id="ARBA00004196"/>
    </source>
</evidence>
<feature type="chain" id="PRO_5046004354" evidence="4">
    <location>
        <begin position="28"/>
        <end position="745"/>
    </location>
</feature>
<keyword evidence="7" id="KW-1185">Reference proteome</keyword>
<name>A0ABV4DKF7_9FIRM</name>
<reference evidence="6 7" key="1">
    <citation type="submission" date="2024-03" db="EMBL/GenBank/DDBJ databases">
        <title>Mouse gut bacterial collection (mGBC) of GemPharmatech.</title>
        <authorList>
            <person name="He Y."/>
            <person name="Dong L."/>
            <person name="Wu D."/>
            <person name="Gao X."/>
            <person name="Lin Z."/>
        </authorList>
    </citation>
    <scope>NUCLEOTIDE SEQUENCE [LARGE SCALE GENOMIC DNA]</scope>
    <source>
        <strain evidence="6 7">32-10</strain>
    </source>
</reference>
<evidence type="ECO:0000313" key="6">
    <source>
        <dbReference type="EMBL" id="MEY8634264.1"/>
    </source>
</evidence>
<dbReference type="RefSeq" id="WP_024728004.1">
    <property type="nucleotide sequence ID" value="NZ_BAABXW010000001.1"/>
</dbReference>
<feature type="transmembrane region" description="Helical" evidence="3">
    <location>
        <begin position="718"/>
        <end position="738"/>
    </location>
</feature>
<dbReference type="Gene3D" id="2.60.40.10">
    <property type="entry name" value="Immunoglobulins"/>
    <property type="match status" value="1"/>
</dbReference>
<keyword evidence="3" id="KW-0472">Membrane</keyword>
<dbReference type="CDD" id="cd00146">
    <property type="entry name" value="PKD"/>
    <property type="match status" value="1"/>
</dbReference>
<feature type="compositionally biased region" description="Polar residues" evidence="2">
    <location>
        <begin position="701"/>
        <end position="714"/>
    </location>
</feature>
<dbReference type="InterPro" id="IPR013378">
    <property type="entry name" value="InlB-like_B-rpt"/>
</dbReference>
<feature type="signal peptide" evidence="4">
    <location>
        <begin position="1"/>
        <end position="27"/>
    </location>
</feature>
<dbReference type="EMBL" id="JBCLTR010000017">
    <property type="protein sequence ID" value="MEY8634264.1"/>
    <property type="molecule type" value="Genomic_DNA"/>
</dbReference>
<evidence type="ECO:0000256" key="3">
    <source>
        <dbReference type="SAM" id="Phobius"/>
    </source>
</evidence>
<dbReference type="Pfam" id="PF16403">
    <property type="entry name" value="Bact_surface_Ig-like"/>
    <property type="match status" value="1"/>
</dbReference>
<dbReference type="SMART" id="SM00710">
    <property type="entry name" value="PbH1"/>
    <property type="match status" value="6"/>
</dbReference>
<organism evidence="6 7">
    <name type="scientific">Anaerostipes hominis</name>
    <name type="common">ex Lee et al. 2021</name>
    <dbReference type="NCBI Taxonomy" id="2025494"/>
    <lineage>
        <taxon>Bacteria</taxon>
        <taxon>Bacillati</taxon>
        <taxon>Bacillota</taxon>
        <taxon>Clostridia</taxon>
        <taxon>Lachnospirales</taxon>
        <taxon>Lachnospiraceae</taxon>
        <taxon>Anaerostipes</taxon>
    </lineage>
</organism>
<dbReference type="NCBIfam" id="TIGR01167">
    <property type="entry name" value="LPXTG_anchor"/>
    <property type="match status" value="1"/>
</dbReference>
<dbReference type="SUPFAM" id="SSF51126">
    <property type="entry name" value="Pectin lyase-like"/>
    <property type="match status" value="1"/>
</dbReference>